<dbReference type="Pfam" id="PF10823">
    <property type="entry name" value="DUF2568"/>
    <property type="match status" value="1"/>
</dbReference>
<comment type="caution">
    <text evidence="2">The sequence shown here is derived from an EMBL/GenBank/DDBJ whole genome shotgun (WGS) entry which is preliminary data.</text>
</comment>
<keyword evidence="1" id="KW-0472">Membrane</keyword>
<evidence type="ECO:0000256" key="1">
    <source>
        <dbReference type="SAM" id="Phobius"/>
    </source>
</evidence>
<protein>
    <submittedName>
        <fullName evidence="2">Membrane protein YdbS with pleckstrin-like domain</fullName>
    </submittedName>
</protein>
<dbReference type="RefSeq" id="WP_309796223.1">
    <property type="nucleotide sequence ID" value="NZ_BAAAHY010000006.1"/>
</dbReference>
<dbReference type="EMBL" id="JAVDQF010000001">
    <property type="protein sequence ID" value="MDR6268529.1"/>
    <property type="molecule type" value="Genomic_DNA"/>
</dbReference>
<feature type="transmembrane region" description="Helical" evidence="1">
    <location>
        <begin position="42"/>
        <end position="63"/>
    </location>
</feature>
<evidence type="ECO:0000313" key="2">
    <source>
        <dbReference type="EMBL" id="MDR6268529.1"/>
    </source>
</evidence>
<organism evidence="2 3">
    <name type="scientific">Arthrobacter russicus</name>
    <dbReference type="NCBI Taxonomy" id="172040"/>
    <lineage>
        <taxon>Bacteria</taxon>
        <taxon>Bacillati</taxon>
        <taxon>Actinomycetota</taxon>
        <taxon>Actinomycetes</taxon>
        <taxon>Micrococcales</taxon>
        <taxon>Micrococcaceae</taxon>
        <taxon>Arthrobacter</taxon>
    </lineage>
</organism>
<evidence type="ECO:0000313" key="3">
    <source>
        <dbReference type="Proteomes" id="UP001185069"/>
    </source>
</evidence>
<gene>
    <name evidence="2" type="ORF">JOE69_000767</name>
</gene>
<proteinExistence type="predicted"/>
<name>A0ABU1J8P1_9MICC</name>
<accession>A0ABU1J8P1</accession>
<sequence length="121" mass="13181">MSRRESPARRNLTIANGLIGFVLEVALLVAGFFWAFKTFAAPLGLVLGLLIAALLVALWTLLMAPKARLRIRWPAQPLVALLLFLLAGVALILVQAVVVGLLLMIFAAANTWLSFYLKRLG</sequence>
<reference evidence="2 3" key="1">
    <citation type="submission" date="2023-07" db="EMBL/GenBank/DDBJ databases">
        <title>Sequencing the genomes of 1000 actinobacteria strains.</title>
        <authorList>
            <person name="Klenk H.-P."/>
        </authorList>
    </citation>
    <scope>NUCLEOTIDE SEQUENCE [LARGE SCALE GENOMIC DNA]</scope>
    <source>
        <strain evidence="2 3">DSM 14555</strain>
    </source>
</reference>
<keyword evidence="3" id="KW-1185">Reference proteome</keyword>
<keyword evidence="1" id="KW-1133">Transmembrane helix</keyword>
<feature type="transmembrane region" description="Helical" evidence="1">
    <location>
        <begin position="12"/>
        <end position="36"/>
    </location>
</feature>
<dbReference type="Proteomes" id="UP001185069">
    <property type="component" value="Unassembled WGS sequence"/>
</dbReference>
<feature type="transmembrane region" description="Helical" evidence="1">
    <location>
        <begin position="75"/>
        <end position="93"/>
    </location>
</feature>
<keyword evidence="1" id="KW-0812">Transmembrane</keyword>
<dbReference type="InterPro" id="IPR021214">
    <property type="entry name" value="DUF2568"/>
</dbReference>